<evidence type="ECO:0000256" key="1">
    <source>
        <dbReference type="SAM" id="MobiDB-lite"/>
    </source>
</evidence>
<dbReference type="GeneID" id="75576597"/>
<gene>
    <name evidence="2" type="ORF">MS3_00000982</name>
</gene>
<dbReference type="AlphaFoldDB" id="A0A922S4U3"/>
<dbReference type="Proteomes" id="UP000471633">
    <property type="component" value="Unassembled WGS sequence"/>
</dbReference>
<protein>
    <submittedName>
        <fullName evidence="2">Uncharacterized protein</fullName>
    </submittedName>
</protein>
<accession>A0A922S4U3</accession>
<reference evidence="2" key="1">
    <citation type="journal article" date="2012" name="Nat. Genet.">
        <title>Whole-genome sequence of Schistosoma haematobium.</title>
        <authorList>
            <person name="Young N.D."/>
            <person name="Jex A.R."/>
            <person name="Li B."/>
            <person name="Liu S."/>
            <person name="Yang L."/>
            <person name="Xiong Z."/>
            <person name="Li Y."/>
            <person name="Cantacessi C."/>
            <person name="Hall R.S."/>
            <person name="Xu X."/>
            <person name="Chen F."/>
            <person name="Wu X."/>
            <person name="Zerlotini A."/>
            <person name="Oliveira G."/>
            <person name="Hofmann A."/>
            <person name="Zhang G."/>
            <person name="Fang X."/>
            <person name="Kang Y."/>
            <person name="Campbell B.E."/>
            <person name="Loukas A."/>
            <person name="Ranganathan S."/>
            <person name="Rollinson D."/>
            <person name="Rinaldi G."/>
            <person name="Brindley P.J."/>
            <person name="Yang H."/>
            <person name="Wang J."/>
            <person name="Wang J."/>
            <person name="Gasser R.B."/>
        </authorList>
    </citation>
    <scope>NUCLEOTIDE SEQUENCE</scope>
</reference>
<organism evidence="2 3">
    <name type="scientific">Schistosoma haematobium</name>
    <name type="common">Blood fluke</name>
    <dbReference type="NCBI Taxonomy" id="6185"/>
    <lineage>
        <taxon>Eukaryota</taxon>
        <taxon>Metazoa</taxon>
        <taxon>Spiralia</taxon>
        <taxon>Lophotrochozoa</taxon>
        <taxon>Platyhelminthes</taxon>
        <taxon>Trematoda</taxon>
        <taxon>Digenea</taxon>
        <taxon>Strigeidida</taxon>
        <taxon>Schistosomatoidea</taxon>
        <taxon>Schistosomatidae</taxon>
        <taxon>Schistosoma</taxon>
    </lineage>
</organism>
<dbReference type="CTD" id="75576597"/>
<feature type="compositionally biased region" description="Polar residues" evidence="1">
    <location>
        <begin position="57"/>
        <end position="80"/>
    </location>
</feature>
<name>A0A922S4U3_SCHHA</name>
<reference evidence="2" key="4">
    <citation type="journal article" date="2022" name="PLoS Pathog.">
        <title>Chromosome-level genome of Schistosoma haematobium underpins genome-wide explorations of molecular variation.</title>
        <authorList>
            <person name="Stroehlein A.J."/>
            <person name="Korhonen P.K."/>
            <person name="Lee V.V."/>
            <person name="Ralph S.A."/>
            <person name="Mentink-Kane M."/>
            <person name="You H."/>
            <person name="McManus D.P."/>
            <person name="Tchuente L.T."/>
            <person name="Stothard J.R."/>
            <person name="Kaur P."/>
            <person name="Dudchenko O."/>
            <person name="Aiden E.L."/>
            <person name="Yang B."/>
            <person name="Yang H."/>
            <person name="Emery A.M."/>
            <person name="Webster B.L."/>
            <person name="Brindley P.J."/>
            <person name="Rollinson D."/>
            <person name="Chang B.C.H."/>
            <person name="Gasser R.B."/>
            <person name="Young N.D."/>
        </authorList>
    </citation>
    <scope>NUCLEOTIDE SEQUENCE</scope>
</reference>
<feature type="region of interest" description="Disordered" evidence="1">
    <location>
        <begin position="45"/>
        <end position="95"/>
    </location>
</feature>
<evidence type="ECO:0000313" key="3">
    <source>
        <dbReference type="Proteomes" id="UP000471633"/>
    </source>
</evidence>
<sequence>MDRQSKSSIFITEEYQELKTIVKQQQNHNFQYKCQDSSTVWGGNLENYTSHHPEDTSVYSQLSTQNNSDPLVKHYQQQPTMAEKNQMPEEEETGKKRWKWIGHTLQKAPICVTRQALAWNPQGLRRSGRPKNTLRR</sequence>
<reference evidence="2" key="2">
    <citation type="journal article" date="2019" name="Gigascience">
        <title>High-quality Schistosoma haematobium genome achieved by single-molecule and long-range sequencing.</title>
        <authorList>
            <person name="Stroehlein A.J."/>
            <person name="Korhonen P.K."/>
            <person name="Chong T.M."/>
            <person name="Lim Y.L."/>
            <person name="Chan K.G."/>
            <person name="Webster B."/>
            <person name="Rollinson D."/>
            <person name="Brindley P.J."/>
            <person name="Gasser R.B."/>
            <person name="Young N.D."/>
        </authorList>
    </citation>
    <scope>NUCLEOTIDE SEQUENCE</scope>
</reference>
<dbReference type="KEGG" id="shx:MS3_00000982"/>
<keyword evidence="3" id="KW-1185">Reference proteome</keyword>
<proteinExistence type="predicted"/>
<evidence type="ECO:0000313" key="2">
    <source>
        <dbReference type="EMBL" id="KAH9593884.1"/>
    </source>
</evidence>
<dbReference type="RefSeq" id="XP_051073121.1">
    <property type="nucleotide sequence ID" value="XM_051208539.1"/>
</dbReference>
<reference evidence="2" key="3">
    <citation type="submission" date="2021-06" db="EMBL/GenBank/DDBJ databases">
        <title>Chromosome-level genome assembly for S. haematobium.</title>
        <authorList>
            <person name="Stroehlein A.J."/>
        </authorList>
    </citation>
    <scope>NUCLEOTIDE SEQUENCE</scope>
</reference>
<dbReference type="EMBL" id="AMPZ03000001">
    <property type="protein sequence ID" value="KAH9593884.1"/>
    <property type="molecule type" value="Genomic_DNA"/>
</dbReference>
<comment type="caution">
    <text evidence="2">The sequence shown here is derived from an EMBL/GenBank/DDBJ whole genome shotgun (WGS) entry which is preliminary data.</text>
</comment>